<dbReference type="InterPro" id="IPR004254">
    <property type="entry name" value="AdipoR/HlyIII-related"/>
</dbReference>
<dbReference type="GO" id="GO:0038023">
    <property type="term" value="F:signaling receptor activity"/>
    <property type="evidence" value="ECO:0007669"/>
    <property type="project" value="TreeGrafter"/>
</dbReference>
<gene>
    <name evidence="8" type="ORF">EB796_006590</name>
</gene>
<dbReference type="AlphaFoldDB" id="A0A7J7KA66"/>
<evidence type="ECO:0000256" key="6">
    <source>
        <dbReference type="PIRSR" id="PIRSR604254-1"/>
    </source>
</evidence>
<keyword evidence="4 7" id="KW-1133">Transmembrane helix</keyword>
<evidence type="ECO:0000313" key="8">
    <source>
        <dbReference type="EMBL" id="KAF6035103.1"/>
    </source>
</evidence>
<reference evidence="8" key="1">
    <citation type="submission" date="2020-06" db="EMBL/GenBank/DDBJ databases">
        <title>Draft genome of Bugula neritina, a colonial animal packing powerful symbionts and potential medicines.</title>
        <authorList>
            <person name="Rayko M."/>
        </authorList>
    </citation>
    <scope>NUCLEOTIDE SEQUENCE [LARGE SCALE GENOMIC DNA]</scope>
    <source>
        <strain evidence="8">Kwan_BN1</strain>
    </source>
</reference>
<keyword evidence="6" id="KW-0862">Zinc</keyword>
<dbReference type="PANTHER" id="PTHR20855:SF15">
    <property type="entry name" value="PROGESTIN AND ADIPOQ RECEPTOR FAMILY MEMBER 3"/>
    <property type="match status" value="1"/>
</dbReference>
<dbReference type="GO" id="GO:0016020">
    <property type="term" value="C:membrane"/>
    <property type="evidence" value="ECO:0007669"/>
    <property type="project" value="UniProtKB-SubCell"/>
</dbReference>
<feature type="transmembrane region" description="Helical" evidence="7">
    <location>
        <begin position="304"/>
        <end position="320"/>
    </location>
</feature>
<feature type="binding site" evidence="6">
    <location>
        <position position="307"/>
    </location>
    <ligand>
        <name>Zn(2+)</name>
        <dbReference type="ChEBI" id="CHEBI:29105"/>
    </ligand>
</feature>
<keyword evidence="5 7" id="KW-0472">Membrane</keyword>
<evidence type="ECO:0000256" key="3">
    <source>
        <dbReference type="ARBA" id="ARBA00022692"/>
    </source>
</evidence>
<feature type="binding site" evidence="6">
    <location>
        <position position="156"/>
    </location>
    <ligand>
        <name>Zn(2+)</name>
        <dbReference type="ChEBI" id="CHEBI:29105"/>
    </ligand>
</feature>
<comment type="similarity">
    <text evidence="2">Belongs to the ADIPOR family.</text>
</comment>
<keyword evidence="6" id="KW-0479">Metal-binding</keyword>
<comment type="caution">
    <text evidence="8">The sequence shown here is derived from an EMBL/GenBank/DDBJ whole genome shotgun (WGS) entry which is preliminary data.</text>
</comment>
<organism evidence="8 9">
    <name type="scientific">Bugula neritina</name>
    <name type="common">Brown bryozoan</name>
    <name type="synonym">Sertularia neritina</name>
    <dbReference type="NCBI Taxonomy" id="10212"/>
    <lineage>
        <taxon>Eukaryota</taxon>
        <taxon>Metazoa</taxon>
        <taxon>Spiralia</taxon>
        <taxon>Lophotrochozoa</taxon>
        <taxon>Bryozoa</taxon>
        <taxon>Gymnolaemata</taxon>
        <taxon>Cheilostomatida</taxon>
        <taxon>Flustrina</taxon>
        <taxon>Buguloidea</taxon>
        <taxon>Bugulidae</taxon>
        <taxon>Bugula</taxon>
    </lineage>
</organism>
<evidence type="ECO:0008006" key="10">
    <source>
        <dbReference type="Google" id="ProtNLM"/>
    </source>
</evidence>
<dbReference type="GO" id="GO:0046872">
    <property type="term" value="F:metal ion binding"/>
    <property type="evidence" value="ECO:0007669"/>
    <property type="project" value="UniProtKB-KW"/>
</dbReference>
<feature type="transmembrane region" description="Helical" evidence="7">
    <location>
        <begin position="202"/>
        <end position="221"/>
    </location>
</feature>
<dbReference type="PANTHER" id="PTHR20855">
    <property type="entry name" value="ADIPOR/PROGESTIN RECEPTOR-RELATED"/>
    <property type="match status" value="1"/>
</dbReference>
<dbReference type="OrthoDB" id="529367at2759"/>
<evidence type="ECO:0000256" key="2">
    <source>
        <dbReference type="ARBA" id="ARBA00007018"/>
    </source>
</evidence>
<evidence type="ECO:0000256" key="1">
    <source>
        <dbReference type="ARBA" id="ARBA00004141"/>
    </source>
</evidence>
<comment type="subcellular location">
    <subcellularLocation>
        <location evidence="1">Membrane</location>
        <topology evidence="1">Multi-pass membrane protein</topology>
    </subcellularLocation>
</comment>
<proteinExistence type="inferred from homology"/>
<evidence type="ECO:0000313" key="9">
    <source>
        <dbReference type="Proteomes" id="UP000593567"/>
    </source>
</evidence>
<protein>
    <recommendedName>
        <fullName evidence="10">PAQR3</fullName>
    </recommendedName>
</protein>
<accession>A0A7J7KA66</accession>
<keyword evidence="9" id="KW-1185">Reference proteome</keyword>
<keyword evidence="3 7" id="KW-0812">Transmembrane</keyword>
<sequence>MASSTRDRSKMLLNGQLASDRTYTVLDIEVDNQCGLNHILSQTACSSTRVSDVTLYRYEDVPNFLRGNPYIKKGYRAYLPASQCFSSLFLWSNETINIWSHLLGCIIFFVAMCVENMARFLQTSPTSQTSQLTDHIYLTTGLLCYQTCMILSAGYHIFYCHSEKASKRWLAMDLTGISIGLIGCYLPAVHLAFYCHQVWRDLYILVVCCLAAVTLGLQFHPRYFTNSWNTTRMVLYSCVAGYGVMPALHWIYLSGGVHAEVVQFFYAKIIVVYLLLILALFFYATKFPECMFPGRVDYIGSSHQWWHLIVVIAFLYWHIAGKDMLEYRMRVPCHS</sequence>
<feature type="transmembrane region" description="Helical" evidence="7">
    <location>
        <begin position="98"/>
        <end position="115"/>
    </location>
</feature>
<dbReference type="EMBL" id="VXIV02000935">
    <property type="protein sequence ID" value="KAF6035103.1"/>
    <property type="molecule type" value="Genomic_DNA"/>
</dbReference>
<feature type="transmembrane region" description="Helical" evidence="7">
    <location>
        <begin position="265"/>
        <end position="284"/>
    </location>
</feature>
<dbReference type="Proteomes" id="UP000593567">
    <property type="component" value="Unassembled WGS sequence"/>
</dbReference>
<dbReference type="Pfam" id="PF03006">
    <property type="entry name" value="HlyIII"/>
    <property type="match status" value="1"/>
</dbReference>
<feature type="transmembrane region" description="Helical" evidence="7">
    <location>
        <begin position="233"/>
        <end position="253"/>
    </location>
</feature>
<evidence type="ECO:0000256" key="7">
    <source>
        <dbReference type="SAM" id="Phobius"/>
    </source>
</evidence>
<evidence type="ECO:0000256" key="4">
    <source>
        <dbReference type="ARBA" id="ARBA00022989"/>
    </source>
</evidence>
<feature type="transmembrane region" description="Helical" evidence="7">
    <location>
        <begin position="170"/>
        <end position="195"/>
    </location>
</feature>
<feature type="binding site" evidence="6">
    <location>
        <position position="303"/>
    </location>
    <ligand>
        <name>Zn(2+)</name>
        <dbReference type="ChEBI" id="CHEBI:29105"/>
    </ligand>
</feature>
<feature type="transmembrane region" description="Helical" evidence="7">
    <location>
        <begin position="136"/>
        <end position="158"/>
    </location>
</feature>
<evidence type="ECO:0000256" key="5">
    <source>
        <dbReference type="ARBA" id="ARBA00023136"/>
    </source>
</evidence>
<name>A0A7J7KA66_BUGNE</name>